<reference evidence="9 10" key="1">
    <citation type="submission" date="2016-10" db="EMBL/GenBank/DDBJ databases">
        <authorList>
            <person name="de Groot N.N."/>
        </authorList>
    </citation>
    <scope>NUCLEOTIDE SEQUENCE [LARGE SCALE GENOMIC DNA]</scope>
    <source>
        <strain evidence="9 10">CGMCC 4.5739</strain>
    </source>
</reference>
<evidence type="ECO:0000313" key="9">
    <source>
        <dbReference type="EMBL" id="SFD80089.1"/>
    </source>
</evidence>
<keyword evidence="4" id="KW-0808">Transferase</keyword>
<dbReference type="RefSeq" id="WP_139238486.1">
    <property type="nucleotide sequence ID" value="NZ_FOLM01000032.1"/>
</dbReference>
<feature type="compositionally biased region" description="Low complexity" evidence="6">
    <location>
        <begin position="383"/>
        <end position="417"/>
    </location>
</feature>
<feature type="transmembrane region" description="Helical" evidence="7">
    <location>
        <begin position="6"/>
        <end position="26"/>
    </location>
</feature>
<dbReference type="PANTHER" id="PTHR45436">
    <property type="entry name" value="SENSOR HISTIDINE KINASE YKOH"/>
    <property type="match status" value="1"/>
</dbReference>
<keyword evidence="7" id="KW-0472">Membrane</keyword>
<evidence type="ECO:0000313" key="10">
    <source>
        <dbReference type="Proteomes" id="UP000199207"/>
    </source>
</evidence>
<evidence type="ECO:0000256" key="2">
    <source>
        <dbReference type="ARBA" id="ARBA00012438"/>
    </source>
</evidence>
<keyword evidence="7" id="KW-0812">Transmembrane</keyword>
<dbReference type="SMART" id="SM00387">
    <property type="entry name" value="HATPase_c"/>
    <property type="match status" value="1"/>
</dbReference>
<dbReference type="Proteomes" id="UP000199207">
    <property type="component" value="Unassembled WGS sequence"/>
</dbReference>
<dbReference type="OrthoDB" id="3357461at2"/>
<dbReference type="InterPro" id="IPR036890">
    <property type="entry name" value="HATPase_C_sf"/>
</dbReference>
<evidence type="ECO:0000259" key="8">
    <source>
        <dbReference type="SMART" id="SM00387"/>
    </source>
</evidence>
<keyword evidence="5 9" id="KW-0418">Kinase</keyword>
<evidence type="ECO:0000256" key="6">
    <source>
        <dbReference type="SAM" id="MobiDB-lite"/>
    </source>
</evidence>
<evidence type="ECO:0000256" key="7">
    <source>
        <dbReference type="SAM" id="Phobius"/>
    </source>
</evidence>
<dbReference type="Pfam" id="PF02518">
    <property type="entry name" value="HATPase_c"/>
    <property type="match status" value="1"/>
</dbReference>
<dbReference type="InterPro" id="IPR003594">
    <property type="entry name" value="HATPase_dom"/>
</dbReference>
<keyword evidence="10" id="KW-1185">Reference proteome</keyword>
<dbReference type="GO" id="GO:0004673">
    <property type="term" value="F:protein histidine kinase activity"/>
    <property type="evidence" value="ECO:0007669"/>
    <property type="project" value="UniProtKB-EC"/>
</dbReference>
<keyword evidence="7" id="KW-1133">Transmembrane helix</keyword>
<keyword evidence="3" id="KW-0597">Phosphoprotein</keyword>
<dbReference type="PANTHER" id="PTHR45436:SF5">
    <property type="entry name" value="SENSOR HISTIDINE KINASE TRCS"/>
    <property type="match status" value="1"/>
</dbReference>
<dbReference type="GO" id="GO:0005886">
    <property type="term" value="C:plasma membrane"/>
    <property type="evidence" value="ECO:0007669"/>
    <property type="project" value="TreeGrafter"/>
</dbReference>
<feature type="region of interest" description="Disordered" evidence="6">
    <location>
        <begin position="353"/>
        <end position="432"/>
    </location>
</feature>
<dbReference type="InterPro" id="IPR050428">
    <property type="entry name" value="TCS_sensor_his_kinase"/>
</dbReference>
<evidence type="ECO:0000256" key="5">
    <source>
        <dbReference type="ARBA" id="ARBA00022777"/>
    </source>
</evidence>
<proteinExistence type="predicted"/>
<dbReference type="EC" id="2.7.13.3" evidence="2"/>
<protein>
    <recommendedName>
        <fullName evidence="2">histidine kinase</fullName>
        <ecNumber evidence="2">2.7.13.3</ecNumber>
    </recommendedName>
</protein>
<accession>A0A1I1VB21</accession>
<name>A0A1I1VB21_9ACTN</name>
<dbReference type="Gene3D" id="3.30.565.10">
    <property type="entry name" value="Histidine kinase-like ATPase, C-terminal domain"/>
    <property type="match status" value="1"/>
</dbReference>
<feature type="domain" description="Histidine kinase/HSP90-like ATPase" evidence="8">
    <location>
        <begin position="222"/>
        <end position="335"/>
    </location>
</feature>
<dbReference type="STRING" id="910347.SAMN05421773_13216"/>
<evidence type="ECO:0000256" key="4">
    <source>
        <dbReference type="ARBA" id="ARBA00022679"/>
    </source>
</evidence>
<organism evidence="9 10">
    <name type="scientific">Streptomyces aidingensis</name>
    <dbReference type="NCBI Taxonomy" id="910347"/>
    <lineage>
        <taxon>Bacteria</taxon>
        <taxon>Bacillati</taxon>
        <taxon>Actinomycetota</taxon>
        <taxon>Actinomycetes</taxon>
        <taxon>Kitasatosporales</taxon>
        <taxon>Streptomycetaceae</taxon>
        <taxon>Streptomyces</taxon>
    </lineage>
</organism>
<comment type="catalytic activity">
    <reaction evidence="1">
        <text>ATP + protein L-histidine = ADP + protein N-phospho-L-histidine.</text>
        <dbReference type="EC" id="2.7.13.3"/>
    </reaction>
</comment>
<dbReference type="GO" id="GO:0000160">
    <property type="term" value="P:phosphorelay signal transduction system"/>
    <property type="evidence" value="ECO:0007669"/>
    <property type="project" value="TreeGrafter"/>
</dbReference>
<gene>
    <name evidence="9" type="ORF">SAMN05421773_13216</name>
</gene>
<evidence type="ECO:0000256" key="1">
    <source>
        <dbReference type="ARBA" id="ARBA00000085"/>
    </source>
</evidence>
<dbReference type="SUPFAM" id="SSF55874">
    <property type="entry name" value="ATPase domain of HSP90 chaperone/DNA topoisomerase II/histidine kinase"/>
    <property type="match status" value="1"/>
</dbReference>
<sequence length="432" mass="44381">MASDPTLSLIAAVGAAAVVGVVLLLVKTVRSKRRAVAVERGKAEAARQRAGQAEEGLRACTAALTAWVDGVALLAERPDAPRPAAPVPDHAGFAAGLAAAEGALVQALAAAHRQGEQFAQSTLLGVSRKISGLSAGMQKQLLEMIHRFDDPDIVEGLMGLDHATALIRRRMVGLAVVCGSWPGRQHEATGVYDVVRGAVGMVQDYTRIKITVAEDSRAVVGRCVEPVVIALAELLENATRFSAPHTAVEVHIHLTHHGLALVVEDAGISLPPAQREQITKLLQQEAVGMGQLGDPPQFGLVVAALLARRYGFTVTVDSSSPYGGARAVLNLPSSLLADAPQAPINPAAAAVPAAPAPVPAGESVGTTPGGLPRRRRHTPADTSSGRPPAASAGRGAVADPGAAAARLGALRRGTKAAWSSTPDVPAKESADD</sequence>
<dbReference type="EMBL" id="FOLM01000032">
    <property type="protein sequence ID" value="SFD80089.1"/>
    <property type="molecule type" value="Genomic_DNA"/>
</dbReference>
<evidence type="ECO:0000256" key="3">
    <source>
        <dbReference type="ARBA" id="ARBA00022553"/>
    </source>
</evidence>
<dbReference type="AlphaFoldDB" id="A0A1I1VB21"/>